<comment type="caution">
    <text evidence="1">The sequence shown here is derived from an EMBL/GenBank/DDBJ whole genome shotgun (WGS) entry which is preliminary data.</text>
</comment>
<reference evidence="2" key="1">
    <citation type="submission" date="2019-07" db="EMBL/GenBank/DDBJ databases">
        <title>De Novo Assembly of kiwifruit Actinidia rufa.</title>
        <authorList>
            <person name="Sugita-Konishi S."/>
            <person name="Sato K."/>
            <person name="Mori E."/>
            <person name="Abe Y."/>
            <person name="Kisaki G."/>
            <person name="Hamano K."/>
            <person name="Suezawa K."/>
            <person name="Otani M."/>
            <person name="Fukuda T."/>
            <person name="Manabe T."/>
            <person name="Gomi K."/>
            <person name="Tabuchi M."/>
            <person name="Akimitsu K."/>
            <person name="Kataoka I."/>
        </authorList>
    </citation>
    <scope>NUCLEOTIDE SEQUENCE [LARGE SCALE GENOMIC DNA]</scope>
    <source>
        <strain evidence="2">cv. Fuchu</strain>
    </source>
</reference>
<evidence type="ECO:0000313" key="2">
    <source>
        <dbReference type="Proteomes" id="UP000585474"/>
    </source>
</evidence>
<proteinExistence type="predicted"/>
<accession>A0A7J0DTZ1</accession>
<protein>
    <submittedName>
        <fullName evidence="1">Phosphatidylserine decarboxylase 1</fullName>
    </submittedName>
</protein>
<organism evidence="1 2">
    <name type="scientific">Actinidia rufa</name>
    <dbReference type="NCBI Taxonomy" id="165716"/>
    <lineage>
        <taxon>Eukaryota</taxon>
        <taxon>Viridiplantae</taxon>
        <taxon>Streptophyta</taxon>
        <taxon>Embryophyta</taxon>
        <taxon>Tracheophyta</taxon>
        <taxon>Spermatophyta</taxon>
        <taxon>Magnoliopsida</taxon>
        <taxon>eudicotyledons</taxon>
        <taxon>Gunneridae</taxon>
        <taxon>Pentapetalae</taxon>
        <taxon>asterids</taxon>
        <taxon>Ericales</taxon>
        <taxon>Actinidiaceae</taxon>
        <taxon>Actinidia</taxon>
    </lineage>
</organism>
<dbReference type="Proteomes" id="UP000585474">
    <property type="component" value="Unassembled WGS sequence"/>
</dbReference>
<dbReference type="EMBL" id="BJWL01000397">
    <property type="protein sequence ID" value="GFS42263.1"/>
    <property type="molecule type" value="Genomic_DNA"/>
</dbReference>
<sequence length="109" mass="12513">MKFRVTQRLPLIAHRTRINHLYQQRLCFTSFLRKVQTTQYRASTNGGGSSRSEGNSYLVPGATMATIVMLGALHARRLYDDKKLEEARDKGAELEFQPDVKVIYLFSTF</sequence>
<evidence type="ECO:0000313" key="1">
    <source>
        <dbReference type="EMBL" id="GFS42263.1"/>
    </source>
</evidence>
<dbReference type="AlphaFoldDB" id="A0A7J0DTZ1"/>
<gene>
    <name evidence="1" type="ORF">Acr_00g0078840</name>
</gene>
<keyword evidence="2" id="KW-1185">Reference proteome</keyword>
<name>A0A7J0DTZ1_9ERIC</name>
<dbReference type="OrthoDB" id="4330at2759"/>